<feature type="domain" description="RNA polymerase N-terminal" evidence="10">
    <location>
        <begin position="1"/>
        <end position="83"/>
    </location>
</feature>
<organism evidence="11 12">
    <name type="scientific">Linum tenue</name>
    <dbReference type="NCBI Taxonomy" id="586396"/>
    <lineage>
        <taxon>Eukaryota</taxon>
        <taxon>Viridiplantae</taxon>
        <taxon>Streptophyta</taxon>
        <taxon>Embryophyta</taxon>
        <taxon>Tracheophyta</taxon>
        <taxon>Spermatophyta</taxon>
        <taxon>Magnoliopsida</taxon>
        <taxon>eudicotyledons</taxon>
        <taxon>Gunneridae</taxon>
        <taxon>Pentapetalae</taxon>
        <taxon>rosids</taxon>
        <taxon>fabids</taxon>
        <taxon>Malpighiales</taxon>
        <taxon>Linaceae</taxon>
        <taxon>Linum</taxon>
    </lineage>
</organism>
<dbReference type="GO" id="GO:0003677">
    <property type="term" value="F:DNA binding"/>
    <property type="evidence" value="ECO:0007669"/>
    <property type="project" value="InterPro"/>
</dbReference>
<keyword evidence="12" id="KW-1185">Reference proteome</keyword>
<dbReference type="SMART" id="SM00663">
    <property type="entry name" value="RPOLA_N"/>
    <property type="match status" value="1"/>
</dbReference>
<evidence type="ECO:0000256" key="3">
    <source>
        <dbReference type="ARBA" id="ARBA00012418"/>
    </source>
</evidence>
<evidence type="ECO:0000259" key="10">
    <source>
        <dbReference type="SMART" id="SM00663"/>
    </source>
</evidence>
<dbReference type="GO" id="GO:0003899">
    <property type="term" value="F:DNA-directed RNA polymerase activity"/>
    <property type="evidence" value="ECO:0007669"/>
    <property type="project" value="UniProtKB-EC"/>
</dbReference>
<dbReference type="InterPro" id="IPR006592">
    <property type="entry name" value="RNA_pol_N"/>
</dbReference>
<dbReference type="InterPro" id="IPR042102">
    <property type="entry name" value="RNA_pol_Rpb1_3_sf"/>
</dbReference>
<dbReference type="Pfam" id="PF00623">
    <property type="entry name" value="RNA_pol_Rpb1_2"/>
    <property type="match status" value="1"/>
</dbReference>
<protein>
    <recommendedName>
        <fullName evidence="3">DNA-directed RNA polymerase</fullName>
        <ecNumber evidence="3">2.7.7.6</ecNumber>
    </recommendedName>
</protein>
<dbReference type="EMBL" id="CAMGYJ010000004">
    <property type="protein sequence ID" value="CAI0402733.1"/>
    <property type="molecule type" value="Genomic_DNA"/>
</dbReference>
<comment type="function">
    <text evidence="1">DNA-dependent RNA polymerase catalyzes the transcription of DNA into RNA using the four ribonucleoside triphosphates as substrates.</text>
</comment>
<gene>
    <name evidence="11" type="ORF">LITE_LOCUS11743</name>
</gene>
<comment type="caution">
    <text evidence="11">The sequence shown here is derived from an EMBL/GenBank/DDBJ whole genome shotgun (WGS) entry which is preliminary data.</text>
</comment>
<keyword evidence="4" id="KW-0240">DNA-directed RNA polymerase</keyword>
<keyword evidence="6" id="KW-0548">Nucleotidyltransferase</keyword>
<evidence type="ECO:0000256" key="9">
    <source>
        <dbReference type="ARBA" id="ARBA00048552"/>
    </source>
</evidence>
<dbReference type="Pfam" id="PF04983">
    <property type="entry name" value="RNA_pol_Rpb1_3"/>
    <property type="match status" value="1"/>
</dbReference>
<evidence type="ECO:0000256" key="1">
    <source>
        <dbReference type="ARBA" id="ARBA00004026"/>
    </source>
</evidence>
<dbReference type="GO" id="GO:0000428">
    <property type="term" value="C:DNA-directed RNA polymerase complex"/>
    <property type="evidence" value="ECO:0007669"/>
    <property type="project" value="UniProtKB-KW"/>
</dbReference>
<dbReference type="AlphaFoldDB" id="A0AAV0J1C4"/>
<dbReference type="InterPro" id="IPR000722">
    <property type="entry name" value="RNA_pol_asu"/>
</dbReference>
<evidence type="ECO:0000256" key="5">
    <source>
        <dbReference type="ARBA" id="ARBA00022679"/>
    </source>
</evidence>
<dbReference type="Gene3D" id="1.10.274.100">
    <property type="entry name" value="RNA polymerase Rpb1, domain 3"/>
    <property type="match status" value="1"/>
</dbReference>
<dbReference type="InterPro" id="IPR045867">
    <property type="entry name" value="DNA-dir_RpoC_beta_prime"/>
</dbReference>
<dbReference type="InterPro" id="IPR007066">
    <property type="entry name" value="RNA_pol_Rpb1_3"/>
</dbReference>
<dbReference type="Gene3D" id="2.40.40.20">
    <property type="match status" value="1"/>
</dbReference>
<evidence type="ECO:0000313" key="12">
    <source>
        <dbReference type="Proteomes" id="UP001154282"/>
    </source>
</evidence>
<evidence type="ECO:0000256" key="4">
    <source>
        <dbReference type="ARBA" id="ARBA00022478"/>
    </source>
</evidence>
<keyword evidence="7" id="KW-0862">Zinc</keyword>
<evidence type="ECO:0000256" key="6">
    <source>
        <dbReference type="ARBA" id="ARBA00022695"/>
    </source>
</evidence>
<evidence type="ECO:0000256" key="8">
    <source>
        <dbReference type="ARBA" id="ARBA00023163"/>
    </source>
</evidence>
<sequence>LGIQAFQPILVEGRAICLHPLVCKEFNADFDGDQMAVHVPLSLEAQVEARLLMFSHMNLLSPAMGDPISIPTQDMLIGLYILTSGCRRGIGANRYNPCNRRNSQNERILTNNNKYTKEPLFCNSYDAIGAYRQTKKN</sequence>
<proteinExistence type="inferred from homology"/>
<name>A0AAV0J1C4_9ROSI</name>
<accession>A0AAV0J1C4</accession>
<dbReference type="SUPFAM" id="SSF64484">
    <property type="entry name" value="beta and beta-prime subunits of DNA dependent RNA-polymerase"/>
    <property type="match status" value="1"/>
</dbReference>
<dbReference type="GO" id="GO:0006351">
    <property type="term" value="P:DNA-templated transcription"/>
    <property type="evidence" value="ECO:0007669"/>
    <property type="project" value="InterPro"/>
</dbReference>
<reference evidence="11" key="1">
    <citation type="submission" date="2022-08" db="EMBL/GenBank/DDBJ databases">
        <authorList>
            <person name="Gutierrez-Valencia J."/>
        </authorList>
    </citation>
    <scope>NUCLEOTIDE SEQUENCE</scope>
</reference>
<evidence type="ECO:0000256" key="7">
    <source>
        <dbReference type="ARBA" id="ARBA00022833"/>
    </source>
</evidence>
<evidence type="ECO:0000256" key="2">
    <source>
        <dbReference type="ARBA" id="ARBA00007207"/>
    </source>
</evidence>
<dbReference type="PANTHER" id="PTHR19376">
    <property type="entry name" value="DNA-DIRECTED RNA POLYMERASE"/>
    <property type="match status" value="1"/>
</dbReference>
<dbReference type="PANTHER" id="PTHR19376:SF54">
    <property type="entry name" value="DNA-DIRECTED RNA POLYMERASE SUBUNIT BETA"/>
    <property type="match status" value="1"/>
</dbReference>
<comment type="similarity">
    <text evidence="2">Belongs to the RNA polymerase beta' chain family. RpoC1 subfamily.</text>
</comment>
<keyword evidence="5" id="KW-0808">Transferase</keyword>
<evidence type="ECO:0000313" key="11">
    <source>
        <dbReference type="EMBL" id="CAI0402733.1"/>
    </source>
</evidence>
<comment type="catalytic activity">
    <reaction evidence="9">
        <text>RNA(n) + a ribonucleoside 5'-triphosphate = RNA(n+1) + diphosphate</text>
        <dbReference type="Rhea" id="RHEA:21248"/>
        <dbReference type="Rhea" id="RHEA-COMP:14527"/>
        <dbReference type="Rhea" id="RHEA-COMP:17342"/>
        <dbReference type="ChEBI" id="CHEBI:33019"/>
        <dbReference type="ChEBI" id="CHEBI:61557"/>
        <dbReference type="ChEBI" id="CHEBI:140395"/>
        <dbReference type="EC" id="2.7.7.6"/>
    </reaction>
</comment>
<keyword evidence="8" id="KW-0804">Transcription</keyword>
<feature type="non-terminal residue" evidence="11">
    <location>
        <position position="1"/>
    </location>
</feature>
<dbReference type="Proteomes" id="UP001154282">
    <property type="component" value="Unassembled WGS sequence"/>
</dbReference>
<dbReference type="EC" id="2.7.7.6" evidence="3"/>